<dbReference type="GO" id="GO:0051537">
    <property type="term" value="F:2 iron, 2 sulfur cluster binding"/>
    <property type="evidence" value="ECO:0007669"/>
    <property type="project" value="InterPro"/>
</dbReference>
<organism evidence="2 3">
    <name type="scientific">Phytophthora kernoviae 00238/432</name>
    <dbReference type="NCBI Taxonomy" id="1284355"/>
    <lineage>
        <taxon>Eukaryota</taxon>
        <taxon>Sar</taxon>
        <taxon>Stramenopiles</taxon>
        <taxon>Oomycota</taxon>
        <taxon>Peronosporomycetes</taxon>
        <taxon>Peronosporales</taxon>
        <taxon>Peronosporaceae</taxon>
        <taxon>Phytophthora</taxon>
    </lineage>
</organism>
<dbReference type="Gene3D" id="3.30.40.10">
    <property type="entry name" value="Zinc/RING finger domain, C3HC4 (zinc finger)"/>
    <property type="match status" value="1"/>
</dbReference>
<name>A0A8J4VZ91_9STRA</name>
<reference evidence="2" key="2">
    <citation type="submission" date="2020-02" db="EMBL/GenBank/DDBJ databases">
        <authorList>
            <person name="Studholme D.J."/>
        </authorList>
    </citation>
    <scope>NUCLEOTIDE SEQUENCE</scope>
    <source>
        <strain evidence="2">00238/432</strain>
    </source>
</reference>
<comment type="caution">
    <text evidence="2">The sequence shown here is derived from an EMBL/GenBank/DDBJ whole genome shotgun (WGS) entry which is preliminary data.</text>
</comment>
<evidence type="ECO:0008006" key="4">
    <source>
        <dbReference type="Google" id="ProtNLM"/>
    </source>
</evidence>
<accession>A0A8J4VZ91</accession>
<dbReference type="AlphaFoldDB" id="A0A8J4VZ91"/>
<evidence type="ECO:0000256" key="1">
    <source>
        <dbReference type="SAM" id="MobiDB-lite"/>
    </source>
</evidence>
<feature type="region of interest" description="Disordered" evidence="1">
    <location>
        <begin position="773"/>
        <end position="805"/>
    </location>
</feature>
<evidence type="ECO:0000313" key="2">
    <source>
        <dbReference type="EMBL" id="KAF4315548.1"/>
    </source>
</evidence>
<feature type="compositionally biased region" description="Basic and acidic residues" evidence="1">
    <location>
        <begin position="773"/>
        <end position="787"/>
    </location>
</feature>
<evidence type="ECO:0000313" key="3">
    <source>
        <dbReference type="Proteomes" id="UP000702964"/>
    </source>
</evidence>
<dbReference type="InterPro" id="IPR052727">
    <property type="entry name" value="Rab4/Rab5_effector"/>
</dbReference>
<gene>
    <name evidence="2" type="ORF">G195_010955</name>
</gene>
<sequence length="805" mass="90428">MPTKRFAHLLKPLECTEKDDARLRELAETLVVHSMEQYNSLELGSNGIPADKTRWKEIRRKEDTRVFNERATKKEPLEMPSLLLVGTVVGKLEDVMYAVVDPTTEAMRIKSAVIQDGIVDCKILYEVVRPSMDDPFHQIAVKWRFFVDPEARDHVCVDASGIATSTKGERIGYHLSHSIGFDQVPSFASYNVTRTNMSVCSLYVQRSPSTVQTYARGYYDFSNGKNQLPRNASLNAIATHWLSFSRKIECAQVKKLLWMMYKNNNPASIMSLTNENKPNEPVVVATPGLCKVCSKSFGFLGTSRKFCKACTDQICSRCSVAKTVVKIAPNKMSVVKKKRFFCLQCFNGAWNGKHAQYKVKGRHALVYIRIVFGEAKAVDSKSKRILDATHDSQRAGSLHYKQVIPGFGANPTAMKTQDVAQWVPQLHLNEQDATSLWELADTLVAHNIDTYNALLVSPDGHADVRRWKELRRKDGIKVYKERSAPSAVPCIPSLLLLGTVVGKLDDVMFVAAAATDEQMKLTSKCLQDGVLDSKVVQSIVGPTEEQPFHHVSVKWRLHSARDYVCVDTTGIVESNLKERVGYSISHSVAFSQIPNFDKLGVERANMSVCCLFRQKTPDTVECYARGFFDFRSDSNELLNSLSMNAVATQWLSFSKYVECSEMKKLVWRMRKNSGLPVNGPMAIEPSDKQTGQNYVEETGGKCSVCRRSYGLSLRRTCKICHRGVCSSCNVKRLVCVLAPDRRTVLDKKRTFCTMCVCDVTKSDALAIARDEIHELQMPEEPMERQPQDDGQEETSHEQAQSPCTL</sequence>
<dbReference type="Proteomes" id="UP000702964">
    <property type="component" value="Unassembled WGS sequence"/>
</dbReference>
<dbReference type="PANTHER" id="PTHR13510:SF44">
    <property type="entry name" value="RABENOSYN-5"/>
    <property type="match status" value="1"/>
</dbReference>
<protein>
    <recommendedName>
        <fullName evidence="4">FYVE-type domain-containing protein</fullName>
    </recommendedName>
</protein>
<dbReference type="PANTHER" id="PTHR13510">
    <property type="entry name" value="FYVE-FINGER-CONTAINING RAB5 EFFECTOR PROTEIN RABENOSYN-5-RELATED"/>
    <property type="match status" value="1"/>
</dbReference>
<dbReference type="EMBL" id="AOFI03000784">
    <property type="protein sequence ID" value="KAF4315548.1"/>
    <property type="molecule type" value="Genomic_DNA"/>
</dbReference>
<dbReference type="InterPro" id="IPR023393">
    <property type="entry name" value="START-like_dom_sf"/>
</dbReference>
<reference evidence="2" key="1">
    <citation type="journal article" date="2015" name="Genom Data">
        <title>Draft genome sequences of Phytophthora kernoviae and Phytophthora ramorum lineage EU2 from Scotland.</title>
        <authorList>
            <person name="Sambles C."/>
            <person name="Schlenzig A."/>
            <person name="O'Neill P."/>
            <person name="Grant M."/>
            <person name="Studholme D.J."/>
        </authorList>
    </citation>
    <scope>NUCLEOTIDE SEQUENCE</scope>
    <source>
        <strain evidence="2">00238/432</strain>
    </source>
</reference>
<dbReference type="SUPFAM" id="SSF57903">
    <property type="entry name" value="FYVE/PHD zinc finger"/>
    <property type="match status" value="1"/>
</dbReference>
<dbReference type="PROSITE" id="PS00197">
    <property type="entry name" value="2FE2S_FER_1"/>
    <property type="match status" value="1"/>
</dbReference>
<dbReference type="Gene3D" id="3.30.530.20">
    <property type="match status" value="1"/>
</dbReference>
<proteinExistence type="predicted"/>
<dbReference type="CDD" id="cd00065">
    <property type="entry name" value="FYVE_like_SF"/>
    <property type="match status" value="2"/>
</dbReference>
<dbReference type="InterPro" id="IPR013083">
    <property type="entry name" value="Znf_RING/FYVE/PHD"/>
</dbReference>
<dbReference type="InterPro" id="IPR006058">
    <property type="entry name" value="2Fe2S_fd_BS"/>
</dbReference>
<dbReference type="InterPro" id="IPR011011">
    <property type="entry name" value="Znf_FYVE_PHD"/>
</dbReference>